<proteinExistence type="predicted"/>
<comment type="caution">
    <text evidence="1">The sequence shown here is derived from an EMBL/GenBank/DDBJ whole genome shotgun (WGS) entry which is preliminary data.</text>
</comment>
<name>A0ACC5ZSD3_9TELE</name>
<evidence type="ECO:0000313" key="1">
    <source>
        <dbReference type="EMBL" id="MCJ8750061.1"/>
    </source>
</evidence>
<protein>
    <submittedName>
        <fullName evidence="1">Uncharacterized protein</fullName>
    </submittedName>
</protein>
<keyword evidence="2" id="KW-1185">Reference proteome</keyword>
<evidence type="ECO:0000313" key="2">
    <source>
        <dbReference type="Proteomes" id="UP000830395"/>
    </source>
</evidence>
<accession>A0ACC5ZSD3</accession>
<gene>
    <name evidence="1" type="ORF">PDJAM_G00195060</name>
</gene>
<dbReference type="Proteomes" id="UP000830395">
    <property type="component" value="Chromosome 30"/>
</dbReference>
<dbReference type="EMBL" id="CM041004">
    <property type="protein sequence ID" value="MCJ8750061.1"/>
    <property type="molecule type" value="Genomic_DNA"/>
</dbReference>
<organism evidence="1 2">
    <name type="scientific">Pangasius djambal</name>
    <dbReference type="NCBI Taxonomy" id="1691987"/>
    <lineage>
        <taxon>Eukaryota</taxon>
        <taxon>Metazoa</taxon>
        <taxon>Chordata</taxon>
        <taxon>Craniata</taxon>
        <taxon>Vertebrata</taxon>
        <taxon>Euteleostomi</taxon>
        <taxon>Actinopterygii</taxon>
        <taxon>Neopterygii</taxon>
        <taxon>Teleostei</taxon>
        <taxon>Ostariophysi</taxon>
        <taxon>Siluriformes</taxon>
        <taxon>Pangasiidae</taxon>
        <taxon>Pangasius</taxon>
    </lineage>
</organism>
<reference evidence="1" key="1">
    <citation type="submission" date="2020-02" db="EMBL/GenBank/DDBJ databases">
        <title>Genome sequencing of the panga catfish, Pangasius djambal.</title>
        <authorList>
            <person name="Wen M."/>
            <person name="Zahm M."/>
            <person name="Roques C."/>
            <person name="Cabau C."/>
            <person name="Klopp C."/>
            <person name="Donnadieu C."/>
            <person name="Jouanno E."/>
            <person name="Avarre J.-C."/>
            <person name="Campet M."/>
            <person name="Ha T."/>
            <person name="Dugue R."/>
            <person name="Lampietro C."/>
            <person name="Louis A."/>
            <person name="Herpin A."/>
            <person name="Echchiki A."/>
            <person name="Berthelot C."/>
            <person name="Parey E."/>
            <person name="Roest-Crollius H."/>
            <person name="Braasch I."/>
            <person name="Postlethwait J.H."/>
            <person name="Bobe J."/>
            <person name="Montfort J."/>
            <person name="Bouchez O."/>
            <person name="Begum T."/>
            <person name="Schartl M."/>
            <person name="Gustiano R."/>
            <person name="Guiguen Y."/>
        </authorList>
    </citation>
    <scope>NUCLEOTIDE SEQUENCE</scope>
    <source>
        <strain evidence="1">Pdj_M5554</strain>
    </source>
</reference>
<sequence>MRFISLVIMPLLAITRSSRHPGSSLFRVRRHHGADVAGISEVTDKMSPLRTIPDPAVCFYTTPGFCAHVLLV</sequence>